<gene>
    <name evidence="6" type="primary">rnfG</name>
    <name evidence="8" type="ORF">ISO4_03283</name>
</gene>
<keyword evidence="4 6" id="KW-0288">FMN</keyword>
<dbReference type="Pfam" id="PF04205">
    <property type="entry name" value="FMN_bind"/>
    <property type="match status" value="1"/>
</dbReference>
<dbReference type="PANTHER" id="PTHR36118">
    <property type="entry name" value="ION-TRANSLOCATING OXIDOREDUCTASE COMPLEX SUBUNIT G"/>
    <property type="match status" value="1"/>
</dbReference>
<dbReference type="NCBIfam" id="NF002519">
    <property type="entry name" value="PRK01908.1"/>
    <property type="match status" value="1"/>
</dbReference>
<dbReference type="HAMAP" id="MF_00479">
    <property type="entry name" value="RsxG_RnfG"/>
    <property type="match status" value="1"/>
</dbReference>
<keyword evidence="6" id="KW-0997">Cell inner membrane</keyword>
<dbReference type="Proteomes" id="UP000644441">
    <property type="component" value="Unassembled WGS sequence"/>
</dbReference>
<feature type="domain" description="FMN-binding" evidence="7">
    <location>
        <begin position="100"/>
        <end position="193"/>
    </location>
</feature>
<keyword evidence="6" id="KW-1133">Transmembrane helix</keyword>
<organism evidence="8 9">
    <name type="scientific">Alloalcanivorax venustensis ISO4</name>
    <dbReference type="NCBI Taxonomy" id="1177184"/>
    <lineage>
        <taxon>Bacteria</taxon>
        <taxon>Pseudomonadati</taxon>
        <taxon>Pseudomonadota</taxon>
        <taxon>Gammaproteobacteria</taxon>
        <taxon>Oceanospirillales</taxon>
        <taxon>Alcanivoracaceae</taxon>
        <taxon>Alloalcanivorax</taxon>
    </lineage>
</organism>
<evidence type="ECO:0000256" key="5">
    <source>
        <dbReference type="ARBA" id="ARBA00022982"/>
    </source>
</evidence>
<proteinExistence type="inferred from homology"/>
<dbReference type="SMART" id="SM00900">
    <property type="entry name" value="FMN_bind"/>
    <property type="match status" value="1"/>
</dbReference>
<evidence type="ECO:0000259" key="7">
    <source>
        <dbReference type="SMART" id="SM00900"/>
    </source>
</evidence>
<evidence type="ECO:0000313" key="9">
    <source>
        <dbReference type="Proteomes" id="UP000644441"/>
    </source>
</evidence>
<dbReference type="NCBIfam" id="TIGR01947">
    <property type="entry name" value="rnfG"/>
    <property type="match status" value="1"/>
</dbReference>
<evidence type="ECO:0000256" key="3">
    <source>
        <dbReference type="ARBA" id="ARBA00022630"/>
    </source>
</evidence>
<comment type="caution">
    <text evidence="8">The sequence shown here is derived from an EMBL/GenBank/DDBJ whole genome shotgun (WGS) entry which is preliminary data.</text>
</comment>
<evidence type="ECO:0000256" key="1">
    <source>
        <dbReference type="ARBA" id="ARBA00022448"/>
    </source>
</evidence>
<evidence type="ECO:0000256" key="4">
    <source>
        <dbReference type="ARBA" id="ARBA00022643"/>
    </source>
</evidence>
<evidence type="ECO:0000256" key="6">
    <source>
        <dbReference type="HAMAP-Rule" id="MF_00479"/>
    </source>
</evidence>
<keyword evidence="6" id="KW-0472">Membrane</keyword>
<protein>
    <recommendedName>
        <fullName evidence="6">Ion-translocating oxidoreductase complex subunit G</fullName>
        <ecNumber evidence="6">7.-.-.-</ecNumber>
    </recommendedName>
    <alternativeName>
        <fullName evidence="6">Rnf electron transport complex subunit G</fullName>
    </alternativeName>
</protein>
<name>A0ABS0AME1_9GAMM</name>
<keyword evidence="1 6" id="KW-0813">Transport</keyword>
<comment type="subunit">
    <text evidence="6">The complex is composed of six subunits: RnfA, RnfB, RnfC, RnfD, RnfE and RnfG.</text>
</comment>
<keyword evidence="9" id="KW-1185">Reference proteome</keyword>
<keyword evidence="5 6" id="KW-0249">Electron transport</keyword>
<reference evidence="8 9" key="1">
    <citation type="submission" date="2012-09" db="EMBL/GenBank/DDBJ databases">
        <title>Genome Sequence of alkane-degrading Bacterium Alcanivorax venustensis ISO4.</title>
        <authorList>
            <person name="Lai Q."/>
            <person name="Shao Z."/>
        </authorList>
    </citation>
    <scope>NUCLEOTIDE SEQUENCE [LARGE SCALE GENOMIC DNA]</scope>
    <source>
        <strain evidence="8 9">ISO4</strain>
    </source>
</reference>
<dbReference type="PANTHER" id="PTHR36118:SF1">
    <property type="entry name" value="ION-TRANSLOCATING OXIDOREDUCTASE COMPLEX SUBUNIT G"/>
    <property type="match status" value="1"/>
</dbReference>
<dbReference type="RefSeq" id="WP_194856969.1">
    <property type="nucleotide sequence ID" value="NZ_ARXR01000066.1"/>
</dbReference>
<dbReference type="EC" id="7.-.-.-" evidence="6"/>
<comment type="subcellular location">
    <subcellularLocation>
        <location evidence="6">Cell inner membrane</location>
        <topology evidence="6">Single-pass membrane protein</topology>
    </subcellularLocation>
</comment>
<keyword evidence="6" id="KW-1003">Cell membrane</keyword>
<keyword evidence="3 6" id="KW-0285">Flavoprotein</keyword>
<accession>A0ABS0AME1</accession>
<feature type="modified residue" description="FMN phosphoryl threonine" evidence="6">
    <location>
        <position position="176"/>
    </location>
</feature>
<comment type="function">
    <text evidence="6">Part of a membrane-bound complex that couples electron transfer with translocation of ions across the membrane.</text>
</comment>
<evidence type="ECO:0000313" key="8">
    <source>
        <dbReference type="EMBL" id="MBF5054681.1"/>
    </source>
</evidence>
<comment type="cofactor">
    <cofactor evidence="6">
        <name>FMN</name>
        <dbReference type="ChEBI" id="CHEBI:58210"/>
    </cofactor>
</comment>
<dbReference type="InterPro" id="IPR007329">
    <property type="entry name" value="FMN-bd"/>
</dbReference>
<dbReference type="GeneID" id="99767211"/>
<keyword evidence="2 6" id="KW-0597">Phosphoprotein</keyword>
<keyword evidence="6" id="KW-1278">Translocase</keyword>
<keyword evidence="6" id="KW-0812">Transmembrane</keyword>
<dbReference type="InterPro" id="IPR010209">
    <property type="entry name" value="Ion_transpt_RnfG/RsxG"/>
</dbReference>
<dbReference type="PIRSF" id="PIRSF006091">
    <property type="entry name" value="E_trnsport_RnfG"/>
    <property type="match status" value="1"/>
</dbReference>
<dbReference type="EMBL" id="ARXR01000066">
    <property type="protein sequence ID" value="MBF5054681.1"/>
    <property type="molecule type" value="Genomic_DNA"/>
</dbReference>
<comment type="similarity">
    <text evidence="6">Belongs to the RnfG family.</text>
</comment>
<sequence>MIRQAITRNAVILGLFAIGTAAALALTNQATLPRVECNRQNALIASLAQVMPDDRHDNVLITDRIEVRDPLLGNGAQHIYRARRDGAPSGVVLEATAPDGYGGAIDLIVGVDTGGRVLGVRAVPPHNETPGLGDKIERRKSDWITTFNGRSLTNPDDAGWAVKKDGGSFDSFTGATITPRAVVGAVHRALLYFRDHKEQVFQAPATDDAPDSMREACRG</sequence>
<evidence type="ECO:0000256" key="2">
    <source>
        <dbReference type="ARBA" id="ARBA00022553"/>
    </source>
</evidence>